<evidence type="ECO:0000313" key="3">
    <source>
        <dbReference type="EMBL" id="CAB4194401.1"/>
    </source>
</evidence>
<organism evidence="3">
    <name type="scientific">uncultured Caudovirales phage</name>
    <dbReference type="NCBI Taxonomy" id="2100421"/>
    <lineage>
        <taxon>Viruses</taxon>
        <taxon>Duplodnaviria</taxon>
        <taxon>Heunggongvirae</taxon>
        <taxon>Uroviricota</taxon>
        <taxon>Caudoviricetes</taxon>
        <taxon>Peduoviridae</taxon>
        <taxon>Maltschvirus</taxon>
        <taxon>Maltschvirus maltsch</taxon>
    </lineage>
</organism>
<protein>
    <submittedName>
        <fullName evidence="3">Uncharacterized protein</fullName>
    </submittedName>
</protein>
<proteinExistence type="predicted"/>
<evidence type="ECO:0000313" key="2">
    <source>
        <dbReference type="EMBL" id="CAB4189823.1"/>
    </source>
</evidence>
<dbReference type="EMBL" id="LR797158">
    <property type="protein sequence ID" value="CAB4189823.1"/>
    <property type="molecule type" value="Genomic_DNA"/>
</dbReference>
<name>A0A6J5RL77_9CAUD</name>
<dbReference type="EMBL" id="LR797211">
    <property type="protein sequence ID" value="CAB4194401.1"/>
    <property type="molecule type" value="Genomic_DNA"/>
</dbReference>
<dbReference type="EMBL" id="LR796510">
    <property type="protein sequence ID" value="CAB4149298.1"/>
    <property type="molecule type" value="Genomic_DNA"/>
</dbReference>
<reference evidence="3" key="1">
    <citation type="submission" date="2020-05" db="EMBL/GenBank/DDBJ databases">
        <authorList>
            <person name="Chiriac C."/>
            <person name="Salcher M."/>
            <person name="Ghai R."/>
            <person name="Kavagutti S V."/>
        </authorList>
    </citation>
    <scope>NUCLEOTIDE SEQUENCE</scope>
</reference>
<accession>A0A6J5RL77</accession>
<evidence type="ECO:0000313" key="1">
    <source>
        <dbReference type="EMBL" id="CAB4149298.1"/>
    </source>
</evidence>
<sequence>MGKKKTAPKEPRPVVTESAFNAYVNELYDYGLDGREVDEVLRSGAITRRGNPKGRDFDNSYVWNTSDRLDRAFGLAQRRLAMVRDYEKRIKQISQLLESVRLWSGLYGDPEQAKTLLEATKAFIATPVTPWADGVLTTDLVLCSICQCELCLARIKDEKLKCCDHKDDNGSWGLPF</sequence>
<gene>
    <name evidence="2" type="ORF">UFOVP1191_17</name>
    <name evidence="3" type="ORF">UFOVP1252_42</name>
    <name evidence="1" type="ORF">UFOVP529_79</name>
</gene>